<dbReference type="Gene3D" id="3.40.50.2300">
    <property type="match status" value="2"/>
</dbReference>
<dbReference type="PANTHER" id="PTHR30483:SF6">
    <property type="entry name" value="PERIPLASMIC BINDING PROTEIN OF ABC TRANSPORTER FOR NATURAL AMINO ACIDS"/>
    <property type="match status" value="1"/>
</dbReference>
<dbReference type="STRING" id="1802401.A3B21_04950"/>
<dbReference type="InterPro" id="IPR000709">
    <property type="entry name" value="Leu_Ile_Val-bd"/>
</dbReference>
<dbReference type="SUPFAM" id="SSF53822">
    <property type="entry name" value="Periplasmic binding protein-like I"/>
    <property type="match status" value="1"/>
</dbReference>
<sequence>MAKGVKLFWGLVVLAIIIVIVALARTPSVQKPSASETGPIKIGAVVPLTGDSAAYGLPIQRAGLLAVEEINAAGGVNGRPFEVVWEDGKCDAKEASVAAQKLINIDDTKMIFGGVCSSETLAMAPLAETAKVLIVSPSATSPDITGAGDFIFRTAPSDATAGDVAAQYAMSKVGARKAAVISETKDYAQGLRRVFTEKFKASGGEVVADETYNSGDTDFRTQILKIKSANPDVVYILPQTSSPGILILKQLAANGVSASRLTAEVLIGRNIVAENKKEMEGVVGIENWFDEKGDLAAKMLTTYKQKYNEDAPFPSFMANMYSQFYLIKDAIEKVGLDTEKLRDYLYELKEWKHALGSLTFDKNGDPVGLPYSVKKVENGELKELEIYRPEVK</sequence>
<proteinExistence type="inferred from homology"/>
<evidence type="ECO:0000256" key="2">
    <source>
        <dbReference type="ARBA" id="ARBA00022448"/>
    </source>
</evidence>
<dbReference type="InterPro" id="IPR028082">
    <property type="entry name" value="Peripla_BP_I"/>
</dbReference>
<reference evidence="6 7" key="1">
    <citation type="journal article" date="2016" name="Nat. Commun.">
        <title>Thousands of microbial genomes shed light on interconnected biogeochemical processes in an aquifer system.</title>
        <authorList>
            <person name="Anantharaman K."/>
            <person name="Brown C.T."/>
            <person name="Hug L.A."/>
            <person name="Sharon I."/>
            <person name="Castelle C.J."/>
            <person name="Probst A.J."/>
            <person name="Thomas B.C."/>
            <person name="Singh A."/>
            <person name="Wilkins M.J."/>
            <person name="Karaoz U."/>
            <person name="Brodie E.L."/>
            <person name="Williams K.H."/>
            <person name="Hubbard S.S."/>
            <person name="Banfield J.F."/>
        </authorList>
    </citation>
    <scope>NUCLEOTIDE SEQUENCE [LARGE SCALE GENOMIC DNA]</scope>
</reference>
<dbReference type="PRINTS" id="PR00337">
    <property type="entry name" value="LEUILEVALBP"/>
</dbReference>
<dbReference type="InterPro" id="IPR051010">
    <property type="entry name" value="BCAA_transport"/>
</dbReference>
<accession>A0A1F7UUV0</accession>
<keyword evidence="3" id="KW-0732">Signal</keyword>
<evidence type="ECO:0000256" key="3">
    <source>
        <dbReference type="ARBA" id="ARBA00022729"/>
    </source>
</evidence>
<organism evidence="6 7">
    <name type="scientific">Candidatus Uhrbacteria bacterium RIFCSPLOWO2_01_FULL_47_24</name>
    <dbReference type="NCBI Taxonomy" id="1802401"/>
    <lineage>
        <taxon>Bacteria</taxon>
        <taxon>Candidatus Uhriibacteriota</taxon>
    </lineage>
</organism>
<feature type="domain" description="Leucine-binding protein" evidence="5">
    <location>
        <begin position="39"/>
        <end position="377"/>
    </location>
</feature>
<name>A0A1F7UUV0_9BACT</name>
<comment type="similarity">
    <text evidence="1">Belongs to the leucine-binding protein family.</text>
</comment>
<comment type="caution">
    <text evidence="6">The sequence shown here is derived from an EMBL/GenBank/DDBJ whole genome shotgun (WGS) entry which is preliminary data.</text>
</comment>
<keyword evidence="4" id="KW-0029">Amino-acid transport</keyword>
<dbReference type="CDD" id="cd19984">
    <property type="entry name" value="PBP1_ABC_ligand_binding-like"/>
    <property type="match status" value="1"/>
</dbReference>
<dbReference type="GO" id="GO:0006865">
    <property type="term" value="P:amino acid transport"/>
    <property type="evidence" value="ECO:0007669"/>
    <property type="project" value="UniProtKB-KW"/>
</dbReference>
<evidence type="ECO:0000259" key="5">
    <source>
        <dbReference type="Pfam" id="PF13458"/>
    </source>
</evidence>
<evidence type="ECO:0000313" key="6">
    <source>
        <dbReference type="EMBL" id="OGL82036.1"/>
    </source>
</evidence>
<dbReference type="AlphaFoldDB" id="A0A1F7UUV0"/>
<dbReference type="InterPro" id="IPR028081">
    <property type="entry name" value="Leu-bd"/>
</dbReference>
<keyword evidence="2" id="KW-0813">Transport</keyword>
<evidence type="ECO:0000256" key="4">
    <source>
        <dbReference type="ARBA" id="ARBA00022970"/>
    </source>
</evidence>
<protein>
    <recommendedName>
        <fullName evidence="5">Leucine-binding protein domain-containing protein</fullName>
    </recommendedName>
</protein>
<gene>
    <name evidence="6" type="ORF">A3B21_04950</name>
</gene>
<dbReference type="EMBL" id="MGEJ01000001">
    <property type="protein sequence ID" value="OGL82036.1"/>
    <property type="molecule type" value="Genomic_DNA"/>
</dbReference>
<dbReference type="Pfam" id="PF13458">
    <property type="entry name" value="Peripla_BP_6"/>
    <property type="match status" value="1"/>
</dbReference>
<dbReference type="Proteomes" id="UP000176897">
    <property type="component" value="Unassembled WGS sequence"/>
</dbReference>
<dbReference type="PANTHER" id="PTHR30483">
    <property type="entry name" value="LEUCINE-SPECIFIC-BINDING PROTEIN"/>
    <property type="match status" value="1"/>
</dbReference>
<evidence type="ECO:0000313" key="7">
    <source>
        <dbReference type="Proteomes" id="UP000176897"/>
    </source>
</evidence>
<evidence type="ECO:0000256" key="1">
    <source>
        <dbReference type="ARBA" id="ARBA00010062"/>
    </source>
</evidence>